<keyword evidence="8" id="KW-1185">Reference proteome</keyword>
<dbReference type="GO" id="GO:0005576">
    <property type="term" value="C:extracellular region"/>
    <property type="evidence" value="ECO:0007669"/>
    <property type="project" value="UniProtKB-SubCell"/>
</dbReference>
<keyword evidence="2" id="KW-0964">Secreted</keyword>
<protein>
    <recommendedName>
        <fullName evidence="6">Hyphally-regulated cell wall protein N-terminal domain-containing protein</fullName>
    </recommendedName>
</protein>
<dbReference type="EMBL" id="HE576758">
    <property type="protein sequence ID" value="CCC71028.1"/>
    <property type="molecule type" value="Genomic_DNA"/>
</dbReference>
<evidence type="ECO:0000256" key="3">
    <source>
        <dbReference type="ARBA" id="ARBA00022729"/>
    </source>
</evidence>
<evidence type="ECO:0000313" key="7">
    <source>
        <dbReference type="EMBL" id="CCC71028.1"/>
    </source>
</evidence>
<evidence type="ECO:0000256" key="1">
    <source>
        <dbReference type="ARBA" id="ARBA00004613"/>
    </source>
</evidence>
<dbReference type="HOGENOM" id="CLU_031731_0_0_1"/>
<evidence type="ECO:0000256" key="4">
    <source>
        <dbReference type="ARBA" id="ARBA00023180"/>
    </source>
</evidence>
<dbReference type="InterPro" id="IPR021031">
    <property type="entry name" value="Hyphal-reg_cell_wall_N"/>
</dbReference>
<comment type="subcellular location">
    <subcellularLocation>
        <location evidence="1">Secreted</location>
    </subcellularLocation>
</comment>
<keyword evidence="4" id="KW-0325">Glycoprotein</keyword>
<evidence type="ECO:0000256" key="5">
    <source>
        <dbReference type="SAM" id="SignalP"/>
    </source>
</evidence>
<dbReference type="Proteomes" id="UP000001640">
    <property type="component" value="Chromosome 7"/>
</dbReference>
<dbReference type="AlphaFoldDB" id="G0VHZ4"/>
<reference evidence="7 8" key="1">
    <citation type="journal article" date="2011" name="Proc. Natl. Acad. Sci. U.S.A.">
        <title>Evolutionary erosion of yeast sex chromosomes by mating-type switching accidents.</title>
        <authorList>
            <person name="Gordon J.L."/>
            <person name="Armisen D."/>
            <person name="Proux-Wera E."/>
            <person name="Oheigeartaigh S.S."/>
            <person name="Byrne K.P."/>
            <person name="Wolfe K.H."/>
        </authorList>
    </citation>
    <scope>NUCLEOTIDE SEQUENCE [LARGE SCALE GENOMIC DNA]</scope>
    <source>
        <strain evidence="8">ATCC 76901 / BCRC 22586 / CBS 4309 / NBRC 1992 / NRRL Y-12630</strain>
    </source>
</reference>
<dbReference type="InParanoid" id="G0VHZ4"/>
<gene>
    <name evidence="7" type="primary">NCAS0G01410</name>
    <name evidence="7" type="ordered locus">NCAS_0G01410</name>
</gene>
<feature type="signal peptide" evidence="5">
    <location>
        <begin position="1"/>
        <end position="23"/>
    </location>
</feature>
<name>G0VHZ4_NAUCA</name>
<reference key="2">
    <citation type="submission" date="2011-08" db="EMBL/GenBank/DDBJ databases">
        <title>Genome sequence of Naumovozyma castellii.</title>
        <authorList>
            <person name="Gordon J.L."/>
            <person name="Armisen D."/>
            <person name="Proux-Wera E."/>
            <person name="OhEigeartaigh S.S."/>
            <person name="Byrne K.P."/>
            <person name="Wolfe K.H."/>
        </authorList>
    </citation>
    <scope>NUCLEOTIDE SEQUENCE</scope>
    <source>
        <strain>Type strain:CBS 4309</strain>
    </source>
</reference>
<dbReference type="GO" id="GO:0009277">
    <property type="term" value="C:fungal-type cell wall"/>
    <property type="evidence" value="ECO:0007669"/>
    <property type="project" value="UniProtKB-ARBA"/>
</dbReference>
<dbReference type="Pfam" id="PF11765">
    <property type="entry name" value="Hyphal_reg_CWP"/>
    <property type="match status" value="1"/>
</dbReference>
<evidence type="ECO:0000313" key="8">
    <source>
        <dbReference type="Proteomes" id="UP000001640"/>
    </source>
</evidence>
<sequence>MFDYMLIHRKLLLLLFIVQLGICLNFDRSAIFSGSQTVDDGITVASGVEAGFEAFELVTINGDISIADSGQLCVGQYGVSGNSIDITSGTLINNGNMFLSDWTDNTVSLTGENFYNYGTFGISSSATHITFLFSTNLVNDGNMFIWNNDAHTEFEGPESGAINNGVITFDLCPPQIPSFLGSGCIRLKYADYMSIDVSSPFNQTLNVINPFTPKLNFTGSPLPNNNIVLRGFETDYPWQFITDYYPEATDVELFSYTYNNITGILNYMAPGSTYTFDIGTGFNESTIDLGTPGMILVGPLTVKQEAPTNCPANPYDNTNGIFPCDDFFPIPSATTKIAPYYQDSITEIISYYSTIASDRLPTTVAITTYYIPSINVPPVYTTTFRYAATTFTEVISYYTAPGTYMGLTNLPFIRTTSSKLTVFPSPYATTLTTDSMTVSGVVSFYISSDISKSFTASTTSFFTETKNVTTTVTEYPMGTIYPTSWFSKLINGTSTTTYSTSIETYVVKTHS</sequence>
<evidence type="ECO:0000256" key="2">
    <source>
        <dbReference type="ARBA" id="ARBA00022525"/>
    </source>
</evidence>
<dbReference type="RefSeq" id="XP_003677381.1">
    <property type="nucleotide sequence ID" value="XM_003677333.1"/>
</dbReference>
<keyword evidence="3 5" id="KW-0732">Signal</keyword>
<evidence type="ECO:0000259" key="6">
    <source>
        <dbReference type="Pfam" id="PF11765"/>
    </source>
</evidence>
<proteinExistence type="predicted"/>
<organism evidence="7 8">
    <name type="scientific">Naumovozyma castellii</name>
    <name type="common">Yeast</name>
    <name type="synonym">Saccharomyces castellii</name>
    <dbReference type="NCBI Taxonomy" id="27288"/>
    <lineage>
        <taxon>Eukaryota</taxon>
        <taxon>Fungi</taxon>
        <taxon>Dikarya</taxon>
        <taxon>Ascomycota</taxon>
        <taxon>Saccharomycotina</taxon>
        <taxon>Saccharomycetes</taxon>
        <taxon>Saccharomycetales</taxon>
        <taxon>Saccharomycetaceae</taxon>
        <taxon>Naumovozyma</taxon>
    </lineage>
</organism>
<feature type="chain" id="PRO_5003411024" description="Hyphally-regulated cell wall protein N-terminal domain-containing protein" evidence="5">
    <location>
        <begin position="24"/>
        <end position="511"/>
    </location>
</feature>
<dbReference type="GeneID" id="96904694"/>
<accession>G0VHZ4</accession>
<feature type="domain" description="Hyphally-regulated cell wall protein N-terminal" evidence="6">
    <location>
        <begin position="16"/>
        <end position="288"/>
    </location>
</feature>
<dbReference type="KEGG" id="ncs:NCAS_0G01410"/>